<reference evidence="2 3" key="1">
    <citation type="submission" date="2024-12" db="EMBL/GenBank/DDBJ databases">
        <authorList>
            <person name="Hu S."/>
        </authorList>
    </citation>
    <scope>NUCLEOTIDE SEQUENCE [LARGE SCALE GENOMIC DNA]</scope>
    <source>
        <strain evidence="2 3">P-25</strain>
    </source>
</reference>
<keyword evidence="1" id="KW-0472">Membrane</keyword>
<feature type="transmembrane region" description="Helical" evidence="1">
    <location>
        <begin position="99"/>
        <end position="125"/>
    </location>
</feature>
<proteinExistence type="predicted"/>
<dbReference type="RefSeq" id="WP_138731189.1">
    <property type="nucleotide sequence ID" value="NZ_SRMP02000028.1"/>
</dbReference>
<feature type="transmembrane region" description="Helical" evidence="1">
    <location>
        <begin position="55"/>
        <end position="78"/>
    </location>
</feature>
<feature type="transmembrane region" description="Helical" evidence="1">
    <location>
        <begin position="27"/>
        <end position="49"/>
    </location>
</feature>
<gene>
    <name evidence="2" type="ORF">E5L68_014520</name>
</gene>
<evidence type="ECO:0000256" key="1">
    <source>
        <dbReference type="SAM" id="Phobius"/>
    </source>
</evidence>
<protein>
    <submittedName>
        <fullName evidence="2">Uncharacterized protein</fullName>
    </submittedName>
</protein>
<name>A0ABW9JJL9_9SPHI</name>
<keyword evidence="1" id="KW-1133">Transmembrane helix</keyword>
<keyword evidence="3" id="KW-1185">Reference proteome</keyword>
<accession>A0ABW9JJL9</accession>
<comment type="caution">
    <text evidence="2">The sequence shown here is derived from an EMBL/GenBank/DDBJ whole genome shotgun (WGS) entry which is preliminary data.</text>
</comment>
<dbReference type="EMBL" id="SRMP02000028">
    <property type="protein sequence ID" value="MFN0292612.1"/>
    <property type="molecule type" value="Genomic_DNA"/>
</dbReference>
<keyword evidence="1" id="KW-0812">Transmembrane</keyword>
<organism evidence="2 3">
    <name type="scientific">Pedobacter helvus</name>
    <dbReference type="NCBI Taxonomy" id="2563444"/>
    <lineage>
        <taxon>Bacteria</taxon>
        <taxon>Pseudomonadati</taxon>
        <taxon>Bacteroidota</taxon>
        <taxon>Sphingobacteriia</taxon>
        <taxon>Sphingobacteriales</taxon>
        <taxon>Sphingobacteriaceae</taxon>
        <taxon>Pedobacter</taxon>
    </lineage>
</organism>
<evidence type="ECO:0000313" key="2">
    <source>
        <dbReference type="EMBL" id="MFN0292612.1"/>
    </source>
</evidence>
<evidence type="ECO:0000313" key="3">
    <source>
        <dbReference type="Proteomes" id="UP001517367"/>
    </source>
</evidence>
<sequence>MEILDENIQQTSKQWWSSRRLKYNKGLVIAGITAFILYAVLGEILIMPYDSEFEITLFTIAFQGIGYLFMMLIANLFYNLGHIADNMFNKDNSEQFRKLLFNFGYWFSFGLPFLIPTMIVIMYIFEFSHLKK</sequence>
<dbReference type="Proteomes" id="UP001517367">
    <property type="component" value="Unassembled WGS sequence"/>
</dbReference>